<keyword evidence="2" id="KW-0472">Membrane</keyword>
<keyword evidence="2" id="KW-1133">Transmembrane helix</keyword>
<evidence type="ECO:0000256" key="1">
    <source>
        <dbReference type="SAM" id="MobiDB-lite"/>
    </source>
</evidence>
<dbReference type="RefSeq" id="WP_220168491.1">
    <property type="nucleotide sequence ID" value="NZ_JAIBOA010000015.1"/>
</dbReference>
<dbReference type="EMBL" id="JAIBOA010000015">
    <property type="protein sequence ID" value="MBW8485266.1"/>
    <property type="molecule type" value="Genomic_DNA"/>
</dbReference>
<protein>
    <submittedName>
        <fullName evidence="3">Uncharacterized protein</fullName>
    </submittedName>
</protein>
<feature type="transmembrane region" description="Helical" evidence="2">
    <location>
        <begin position="66"/>
        <end position="87"/>
    </location>
</feature>
<organism evidence="3 4">
    <name type="scientific">Actinomadura parmotrematis</name>
    <dbReference type="NCBI Taxonomy" id="2864039"/>
    <lineage>
        <taxon>Bacteria</taxon>
        <taxon>Bacillati</taxon>
        <taxon>Actinomycetota</taxon>
        <taxon>Actinomycetes</taxon>
        <taxon>Streptosporangiales</taxon>
        <taxon>Thermomonosporaceae</taxon>
        <taxon>Actinomadura</taxon>
    </lineage>
</organism>
<reference evidence="3 4" key="1">
    <citation type="submission" date="2021-07" db="EMBL/GenBank/DDBJ databases">
        <title>Actinomadura sp. PM05-2 isolated from lichen.</title>
        <authorList>
            <person name="Somphong A."/>
            <person name="Phongsopitanun W."/>
            <person name="Tanasupawat S."/>
            <person name="Peongsungnone V."/>
        </authorList>
    </citation>
    <scope>NUCLEOTIDE SEQUENCE [LARGE SCALE GENOMIC DNA]</scope>
    <source>
        <strain evidence="3 4">PM05-2</strain>
    </source>
</reference>
<dbReference type="Proteomes" id="UP000774570">
    <property type="component" value="Unassembled WGS sequence"/>
</dbReference>
<evidence type="ECO:0000256" key="2">
    <source>
        <dbReference type="SAM" id="Phobius"/>
    </source>
</evidence>
<proteinExistence type="predicted"/>
<sequence length="156" mass="17957">MIWFALLFLIYFTAITLAVLAYKGLWFSWYPKFSRPFVFGWHAMGGAILNVQAILYFHIPQAAQNALFLAGSISALLCFTIGIWYRILPARWMLPPWIRWMEGDPKIKERPPDFHIDTRVDRILRTFPFHAGNSRVGADPKPLPLYGSRPGKDSSD</sequence>
<keyword evidence="2" id="KW-0812">Transmembrane</keyword>
<gene>
    <name evidence="3" type="ORF">K1Y72_23000</name>
</gene>
<keyword evidence="4" id="KW-1185">Reference proteome</keyword>
<evidence type="ECO:0000313" key="4">
    <source>
        <dbReference type="Proteomes" id="UP000774570"/>
    </source>
</evidence>
<accession>A0ABS7FY79</accession>
<name>A0ABS7FY79_9ACTN</name>
<feature type="transmembrane region" description="Helical" evidence="2">
    <location>
        <begin position="37"/>
        <end position="59"/>
    </location>
</feature>
<feature type="region of interest" description="Disordered" evidence="1">
    <location>
        <begin position="135"/>
        <end position="156"/>
    </location>
</feature>
<evidence type="ECO:0000313" key="3">
    <source>
        <dbReference type="EMBL" id="MBW8485266.1"/>
    </source>
</evidence>
<comment type="caution">
    <text evidence="3">The sequence shown here is derived from an EMBL/GenBank/DDBJ whole genome shotgun (WGS) entry which is preliminary data.</text>
</comment>